<comment type="similarity">
    <text evidence="2">Belongs to the MscS (TC 1.A.23) family.</text>
</comment>
<dbReference type="PATRIC" id="fig|1666911.3.peg.4296"/>
<dbReference type="Gene3D" id="2.30.30.60">
    <property type="match status" value="1"/>
</dbReference>
<dbReference type="InterPro" id="IPR010920">
    <property type="entry name" value="LSM_dom_sf"/>
</dbReference>
<reference evidence="10 11" key="1">
    <citation type="submission" date="2015-09" db="EMBL/GenBank/DDBJ databases">
        <title>Identification and resolution of microdiversity through metagenomic sequencing of parallel consortia.</title>
        <authorList>
            <person name="Nelson W.C."/>
            <person name="Romine M.F."/>
            <person name="Lindemann S.R."/>
        </authorList>
    </citation>
    <scope>NUCLEOTIDE SEQUENCE [LARGE SCALE GENOMIC DNA]</scope>
    <source>
        <strain evidence="10">Ana</strain>
    </source>
</reference>
<dbReference type="EMBL" id="LJZR01000012">
    <property type="protein sequence ID" value="KPQ35427.1"/>
    <property type="molecule type" value="Genomic_DNA"/>
</dbReference>
<dbReference type="InterPro" id="IPR011014">
    <property type="entry name" value="MscS_channel_TM-2"/>
</dbReference>
<evidence type="ECO:0000259" key="9">
    <source>
        <dbReference type="Pfam" id="PF21082"/>
    </source>
</evidence>
<dbReference type="SUPFAM" id="SSF50182">
    <property type="entry name" value="Sm-like ribonucleoproteins"/>
    <property type="match status" value="1"/>
</dbReference>
<dbReference type="STRING" id="1666911.HLUCCA11_10720"/>
<protein>
    <submittedName>
        <fullName evidence="10">Small-conductance mechanosensitive channel</fullName>
    </submittedName>
</protein>
<keyword evidence="3" id="KW-1003">Cell membrane</keyword>
<evidence type="ECO:0000256" key="1">
    <source>
        <dbReference type="ARBA" id="ARBA00004651"/>
    </source>
</evidence>
<dbReference type="Gene3D" id="3.30.70.100">
    <property type="match status" value="1"/>
</dbReference>
<dbReference type="AlphaFoldDB" id="A0A0P7ZY32"/>
<dbReference type="Proteomes" id="UP000050465">
    <property type="component" value="Unassembled WGS sequence"/>
</dbReference>
<gene>
    <name evidence="10" type="ORF">HLUCCA11_10720</name>
</gene>
<proteinExistence type="inferred from homology"/>
<accession>A0A0P7ZY32</accession>
<feature type="domain" description="Mechanosensitive ion channel MscS C-terminal" evidence="9">
    <location>
        <begin position="352"/>
        <end position="434"/>
    </location>
</feature>
<evidence type="ECO:0000256" key="6">
    <source>
        <dbReference type="ARBA" id="ARBA00023136"/>
    </source>
</evidence>
<evidence type="ECO:0000256" key="5">
    <source>
        <dbReference type="ARBA" id="ARBA00022989"/>
    </source>
</evidence>
<feature type="domain" description="Mechanosensitive ion channel MscS" evidence="8">
    <location>
        <begin position="277"/>
        <end position="342"/>
    </location>
</feature>
<evidence type="ECO:0000259" key="8">
    <source>
        <dbReference type="Pfam" id="PF00924"/>
    </source>
</evidence>
<keyword evidence="4 7" id="KW-0812">Transmembrane</keyword>
<dbReference type="SUPFAM" id="SSF82689">
    <property type="entry name" value="Mechanosensitive channel protein MscS (YggB), C-terminal domain"/>
    <property type="match status" value="1"/>
</dbReference>
<name>A0A0P7ZY32_9CYAN</name>
<dbReference type="PANTHER" id="PTHR30221">
    <property type="entry name" value="SMALL-CONDUCTANCE MECHANOSENSITIVE CHANNEL"/>
    <property type="match status" value="1"/>
</dbReference>
<dbReference type="Pfam" id="PF21082">
    <property type="entry name" value="MS_channel_3rd"/>
    <property type="match status" value="1"/>
</dbReference>
<evidence type="ECO:0000256" key="4">
    <source>
        <dbReference type="ARBA" id="ARBA00022692"/>
    </source>
</evidence>
<keyword evidence="6 7" id="KW-0472">Membrane</keyword>
<dbReference type="SUPFAM" id="SSF82861">
    <property type="entry name" value="Mechanosensitive channel protein MscS (YggB), transmembrane region"/>
    <property type="match status" value="1"/>
</dbReference>
<comment type="caution">
    <text evidence="10">The sequence shown here is derived from an EMBL/GenBank/DDBJ whole genome shotgun (WGS) entry which is preliminary data.</text>
</comment>
<evidence type="ECO:0000313" key="11">
    <source>
        <dbReference type="Proteomes" id="UP000050465"/>
    </source>
</evidence>
<dbReference type="InterPro" id="IPR045275">
    <property type="entry name" value="MscS_archaea/bacteria_type"/>
</dbReference>
<evidence type="ECO:0000313" key="10">
    <source>
        <dbReference type="EMBL" id="KPQ35427.1"/>
    </source>
</evidence>
<dbReference type="InterPro" id="IPR049278">
    <property type="entry name" value="MS_channel_C"/>
</dbReference>
<dbReference type="GO" id="GO:0005886">
    <property type="term" value="C:plasma membrane"/>
    <property type="evidence" value="ECO:0007669"/>
    <property type="project" value="UniProtKB-SubCell"/>
</dbReference>
<organism evidence="10 11">
    <name type="scientific">Phormidesmis priestleyi Ana</name>
    <dbReference type="NCBI Taxonomy" id="1666911"/>
    <lineage>
        <taxon>Bacteria</taxon>
        <taxon>Bacillati</taxon>
        <taxon>Cyanobacteriota</taxon>
        <taxon>Cyanophyceae</taxon>
        <taxon>Leptolyngbyales</taxon>
        <taxon>Leptolyngbyaceae</taxon>
        <taxon>Phormidesmis</taxon>
    </lineage>
</organism>
<dbReference type="InterPro" id="IPR006685">
    <property type="entry name" value="MscS_channel_2nd"/>
</dbReference>
<feature type="transmembrane region" description="Helical" evidence="7">
    <location>
        <begin position="232"/>
        <end position="251"/>
    </location>
</feature>
<feature type="transmembrane region" description="Helical" evidence="7">
    <location>
        <begin position="192"/>
        <end position="212"/>
    </location>
</feature>
<sequence>MRKLKKRWIASGIIIFCLVVFLPALTAIEPAMSQDAAVEGAAVEGAAATGNPETSLEQAVEAPGDGVYFADVLVRSQPVFQVGSLDDLSASQRAAIITRRIASLLERTDGDVEVTASSPDGRSLVTIQANNRVLLTVTEQDAQDFGLPLETLAEEWAQRIDQSLEKPPVVIDVGQRLNATIRQFGRNVITSIPALIGVLIVILVTWLFARIVRYAAFSWAQRTEGDHSSEILIGRLGYGGVWILGSVIALGVWGIDFATMLGALGLTSVAIGFSLKDVLSNYISGVILLAARPFHIGDQVVINGYEGTISQVQLRTTTINTYDGRMIYIPNQEVFQASITNNTVASYLRSSVIVGIDYAADIVEARQVIIRAISQLENVQQSPPPDVLVQELAPSTVNLEVRFWVDSHRAGFLSTTSVVAQRVKEALQANNIEMPTEIYTLFLKDIPEEMKSKNGAENGSANQQGTLTEV</sequence>
<keyword evidence="5 7" id="KW-1133">Transmembrane helix</keyword>
<dbReference type="InterPro" id="IPR023408">
    <property type="entry name" value="MscS_beta-dom_sf"/>
</dbReference>
<evidence type="ECO:0000256" key="2">
    <source>
        <dbReference type="ARBA" id="ARBA00008017"/>
    </source>
</evidence>
<dbReference type="Pfam" id="PF00924">
    <property type="entry name" value="MS_channel_2nd"/>
    <property type="match status" value="1"/>
</dbReference>
<dbReference type="GO" id="GO:0008381">
    <property type="term" value="F:mechanosensitive monoatomic ion channel activity"/>
    <property type="evidence" value="ECO:0007669"/>
    <property type="project" value="InterPro"/>
</dbReference>
<comment type="subcellular location">
    <subcellularLocation>
        <location evidence="1">Cell membrane</location>
        <topology evidence="1">Multi-pass membrane protein</topology>
    </subcellularLocation>
</comment>
<evidence type="ECO:0000256" key="3">
    <source>
        <dbReference type="ARBA" id="ARBA00022475"/>
    </source>
</evidence>
<dbReference type="Gene3D" id="1.10.287.1260">
    <property type="match status" value="1"/>
</dbReference>
<evidence type="ECO:0000256" key="7">
    <source>
        <dbReference type="SAM" id="Phobius"/>
    </source>
</evidence>
<dbReference type="InterPro" id="IPR011066">
    <property type="entry name" value="MscS_channel_C_sf"/>
</dbReference>
<dbReference type="PANTHER" id="PTHR30221:SF1">
    <property type="entry name" value="SMALL-CONDUCTANCE MECHANOSENSITIVE CHANNEL"/>
    <property type="match status" value="1"/>
</dbReference>